<dbReference type="PANTHER" id="PTHR35008:SF8">
    <property type="entry name" value="ALCOHOL DEHYDROGENASE CYTOCHROME C SUBUNIT"/>
    <property type="match status" value="1"/>
</dbReference>
<evidence type="ECO:0000313" key="7">
    <source>
        <dbReference type="EMBL" id="CTQ47624.1"/>
    </source>
</evidence>
<dbReference type="GO" id="GO:0020037">
    <property type="term" value="F:heme binding"/>
    <property type="evidence" value="ECO:0007669"/>
    <property type="project" value="InterPro"/>
</dbReference>
<dbReference type="RefSeq" id="WP_055661637.1">
    <property type="nucleotide sequence ID" value="NZ_CXST01000011.1"/>
</dbReference>
<reference evidence="8" key="1">
    <citation type="submission" date="2015-07" db="EMBL/GenBank/DDBJ databases">
        <authorList>
            <person name="Rodrigo-Torres Lidia"/>
            <person name="Arahal R.David."/>
        </authorList>
    </citation>
    <scope>NUCLEOTIDE SEQUENCE [LARGE SCALE GENOMIC DNA]</scope>
    <source>
        <strain evidence="8">CECT 4801</strain>
    </source>
</reference>
<dbReference type="AlphaFoldDB" id="A0A0M6YD40"/>
<dbReference type="Pfam" id="PF00034">
    <property type="entry name" value="Cytochrom_C"/>
    <property type="match status" value="1"/>
</dbReference>
<dbReference type="OrthoDB" id="7854060at2"/>
<dbReference type="InterPro" id="IPR051459">
    <property type="entry name" value="Cytochrome_c-type_DH"/>
</dbReference>
<name>A0A0M6YD40_9HYPH</name>
<proteinExistence type="predicted"/>
<dbReference type="GO" id="GO:0046872">
    <property type="term" value="F:metal ion binding"/>
    <property type="evidence" value="ECO:0007669"/>
    <property type="project" value="UniProtKB-KW"/>
</dbReference>
<keyword evidence="3 4" id="KW-0408">Iron</keyword>
<keyword evidence="5" id="KW-1133">Transmembrane helix</keyword>
<dbReference type="SUPFAM" id="SSF46626">
    <property type="entry name" value="Cytochrome c"/>
    <property type="match status" value="1"/>
</dbReference>
<dbReference type="Gene3D" id="1.10.760.10">
    <property type="entry name" value="Cytochrome c-like domain"/>
    <property type="match status" value="1"/>
</dbReference>
<keyword evidence="2 4" id="KW-0479">Metal-binding</keyword>
<dbReference type="PANTHER" id="PTHR35008">
    <property type="entry name" value="BLL4482 PROTEIN-RELATED"/>
    <property type="match status" value="1"/>
</dbReference>
<evidence type="ECO:0000256" key="4">
    <source>
        <dbReference type="PROSITE-ProRule" id="PRU00433"/>
    </source>
</evidence>
<accession>A0A0M6YD40</accession>
<evidence type="ECO:0000256" key="5">
    <source>
        <dbReference type="SAM" id="Phobius"/>
    </source>
</evidence>
<evidence type="ECO:0000259" key="6">
    <source>
        <dbReference type="PROSITE" id="PS51007"/>
    </source>
</evidence>
<dbReference type="InterPro" id="IPR009056">
    <property type="entry name" value="Cyt_c-like_dom"/>
</dbReference>
<dbReference type="InterPro" id="IPR036909">
    <property type="entry name" value="Cyt_c-like_dom_sf"/>
</dbReference>
<keyword evidence="1 4" id="KW-0349">Heme</keyword>
<evidence type="ECO:0000256" key="3">
    <source>
        <dbReference type="ARBA" id="ARBA00023004"/>
    </source>
</evidence>
<evidence type="ECO:0000256" key="1">
    <source>
        <dbReference type="ARBA" id="ARBA00022617"/>
    </source>
</evidence>
<gene>
    <name evidence="7" type="ORF">LAL4801_06086</name>
</gene>
<keyword evidence="5" id="KW-0472">Membrane</keyword>
<organism evidence="7 8">
    <name type="scientific">Roseibium aggregatum</name>
    <dbReference type="NCBI Taxonomy" id="187304"/>
    <lineage>
        <taxon>Bacteria</taxon>
        <taxon>Pseudomonadati</taxon>
        <taxon>Pseudomonadota</taxon>
        <taxon>Alphaproteobacteria</taxon>
        <taxon>Hyphomicrobiales</taxon>
        <taxon>Stappiaceae</taxon>
        <taxon>Roseibium</taxon>
    </lineage>
</organism>
<protein>
    <submittedName>
        <fullName evidence="7">Putative bifunctional cbb3-type cytochrome c oxidase subunit II/cytochrome c</fullName>
    </submittedName>
</protein>
<feature type="domain" description="Cytochrome c" evidence="6">
    <location>
        <begin position="47"/>
        <end position="133"/>
    </location>
</feature>
<evidence type="ECO:0000256" key="2">
    <source>
        <dbReference type="ARBA" id="ARBA00022723"/>
    </source>
</evidence>
<feature type="transmembrane region" description="Helical" evidence="5">
    <location>
        <begin position="6"/>
        <end position="23"/>
    </location>
</feature>
<keyword evidence="5" id="KW-0812">Transmembrane</keyword>
<dbReference type="GO" id="GO:0009055">
    <property type="term" value="F:electron transfer activity"/>
    <property type="evidence" value="ECO:0007669"/>
    <property type="project" value="InterPro"/>
</dbReference>
<dbReference type="Proteomes" id="UP000048926">
    <property type="component" value="Unassembled WGS sequence"/>
</dbReference>
<dbReference type="PROSITE" id="PS51007">
    <property type="entry name" value="CYTC"/>
    <property type="match status" value="1"/>
</dbReference>
<keyword evidence="8" id="KW-1185">Reference proteome</keyword>
<dbReference type="EMBL" id="CXST01000011">
    <property type="protein sequence ID" value="CTQ47624.1"/>
    <property type="molecule type" value="Genomic_DNA"/>
</dbReference>
<evidence type="ECO:0000313" key="8">
    <source>
        <dbReference type="Proteomes" id="UP000048926"/>
    </source>
</evidence>
<sequence length="139" mass="15099">MKYDTRLVLLLITAVLIGGYFLVNRKGSEIPASGAPIAHVTVPPLEGVALAGEAVFNENCSSCHGVNAAGQEGIAPPLVHRIYEPSHHADGSFFLAVQQGVRAHHWPFGNMPPIKDLTKRQVEQIVAYIRVLQRENGIQ</sequence>